<dbReference type="GO" id="GO:0003723">
    <property type="term" value="F:RNA binding"/>
    <property type="evidence" value="ECO:0007669"/>
    <property type="project" value="UniProtKB-UniRule"/>
</dbReference>
<organism evidence="4 5">
    <name type="scientific">Chlorella vulgaris</name>
    <name type="common">Green alga</name>
    <dbReference type="NCBI Taxonomy" id="3077"/>
    <lineage>
        <taxon>Eukaryota</taxon>
        <taxon>Viridiplantae</taxon>
        <taxon>Chlorophyta</taxon>
        <taxon>core chlorophytes</taxon>
        <taxon>Trebouxiophyceae</taxon>
        <taxon>Chlorellales</taxon>
        <taxon>Chlorellaceae</taxon>
        <taxon>Chlorella clade</taxon>
        <taxon>Chlorella</taxon>
    </lineage>
</organism>
<accession>A0A9D4TJK1</accession>
<feature type="region of interest" description="Disordered" evidence="2">
    <location>
        <begin position="155"/>
        <end position="189"/>
    </location>
</feature>
<dbReference type="CDD" id="cd00590">
    <property type="entry name" value="RRM_SF"/>
    <property type="match status" value="1"/>
</dbReference>
<sequence>MAVQVLHVPASVPAEELRDLFGQLGPVTSIVMTYDPARKESDALVVYERAAAASADEAVDLFDSYPLHGSLLEVQLVQSVHQYTAQLTASLSQQTAASADAVATPPGAHYASLEAEMRDLQLHLQQHASEMKQPTAPQQQAEHISGWEEGWQSIASAPRRRPQHAPEAAAAGPASSTSSGGAGAGSAAEAPPNRGLWIGWIDLQVTSADLVRALSRFGPVTLEHMQPAARPAYDKQRYQWGIVQFKHLEHAMKAMNAWKKQVVPGISTVPLKVTYYNKQDHK</sequence>
<dbReference type="Gene3D" id="3.30.70.330">
    <property type="match status" value="2"/>
</dbReference>
<evidence type="ECO:0000313" key="5">
    <source>
        <dbReference type="Proteomes" id="UP001055712"/>
    </source>
</evidence>
<proteinExistence type="predicted"/>
<evidence type="ECO:0000256" key="1">
    <source>
        <dbReference type="PROSITE-ProRule" id="PRU00176"/>
    </source>
</evidence>
<dbReference type="PROSITE" id="PS50102">
    <property type="entry name" value="RRM"/>
    <property type="match status" value="1"/>
</dbReference>
<dbReference type="InterPro" id="IPR000504">
    <property type="entry name" value="RRM_dom"/>
</dbReference>
<dbReference type="EMBL" id="SIDB01000010">
    <property type="protein sequence ID" value="KAI3427194.1"/>
    <property type="molecule type" value="Genomic_DNA"/>
</dbReference>
<dbReference type="Proteomes" id="UP001055712">
    <property type="component" value="Unassembled WGS sequence"/>
</dbReference>
<dbReference type="OrthoDB" id="10407236at2759"/>
<feature type="domain" description="RRM" evidence="3">
    <location>
        <begin position="1"/>
        <end position="79"/>
    </location>
</feature>
<dbReference type="SUPFAM" id="SSF54928">
    <property type="entry name" value="RNA-binding domain, RBD"/>
    <property type="match status" value="1"/>
</dbReference>
<keyword evidence="1" id="KW-0694">RNA-binding</keyword>
<dbReference type="Pfam" id="PF00076">
    <property type="entry name" value="RRM_1"/>
    <property type="match status" value="1"/>
</dbReference>
<protein>
    <recommendedName>
        <fullName evidence="3">RRM domain-containing protein</fullName>
    </recommendedName>
</protein>
<reference evidence="4" key="2">
    <citation type="submission" date="2020-11" db="EMBL/GenBank/DDBJ databases">
        <authorList>
            <person name="Cecchin M."/>
            <person name="Marcolungo L."/>
            <person name="Rossato M."/>
            <person name="Girolomoni L."/>
            <person name="Cosentino E."/>
            <person name="Cuine S."/>
            <person name="Li-Beisson Y."/>
            <person name="Delledonne M."/>
            <person name="Ballottari M."/>
        </authorList>
    </citation>
    <scope>NUCLEOTIDE SEQUENCE</scope>
    <source>
        <strain evidence="4">211/11P</strain>
        <tissue evidence="4">Whole cell</tissue>
    </source>
</reference>
<evidence type="ECO:0000259" key="3">
    <source>
        <dbReference type="PROSITE" id="PS50102"/>
    </source>
</evidence>
<dbReference type="InterPro" id="IPR035979">
    <property type="entry name" value="RBD_domain_sf"/>
</dbReference>
<evidence type="ECO:0000313" key="4">
    <source>
        <dbReference type="EMBL" id="KAI3427194.1"/>
    </source>
</evidence>
<evidence type="ECO:0000256" key="2">
    <source>
        <dbReference type="SAM" id="MobiDB-lite"/>
    </source>
</evidence>
<comment type="caution">
    <text evidence="4">The sequence shown here is derived from an EMBL/GenBank/DDBJ whole genome shotgun (WGS) entry which is preliminary data.</text>
</comment>
<dbReference type="InterPro" id="IPR012677">
    <property type="entry name" value="Nucleotide-bd_a/b_plait_sf"/>
</dbReference>
<keyword evidence="5" id="KW-1185">Reference proteome</keyword>
<reference evidence="4" key="1">
    <citation type="journal article" date="2019" name="Plant J.">
        <title>Chlorella vulgaris genome assembly and annotation reveals the molecular basis for metabolic acclimation to high light conditions.</title>
        <authorList>
            <person name="Cecchin M."/>
            <person name="Marcolungo L."/>
            <person name="Rossato M."/>
            <person name="Girolomoni L."/>
            <person name="Cosentino E."/>
            <person name="Cuine S."/>
            <person name="Li-Beisson Y."/>
            <person name="Delledonne M."/>
            <person name="Ballottari M."/>
        </authorList>
    </citation>
    <scope>NUCLEOTIDE SEQUENCE</scope>
    <source>
        <strain evidence="4">211/11P</strain>
    </source>
</reference>
<name>A0A9D4TJK1_CHLVU</name>
<feature type="compositionally biased region" description="Low complexity" evidence="2">
    <location>
        <begin position="165"/>
        <end position="189"/>
    </location>
</feature>
<dbReference type="AlphaFoldDB" id="A0A9D4TJK1"/>
<gene>
    <name evidence="4" type="ORF">D9Q98_007130</name>
</gene>